<dbReference type="NCBIfam" id="TIGR01764">
    <property type="entry name" value="excise"/>
    <property type="match status" value="1"/>
</dbReference>
<sequence>MPATTESDTPGSCAAPARDAAEVVGTKDAAEMLRVSVATVQKMVERGDLEAWRTEGGHRRIPLQSILKFTRGRTTAAAPARRPLRVLLVEPNAATARAVEKFLGEWGAALELVVVESATDALVSMARRMPDLLVTELAMQPLDGFELIKSVRRSFDASGLRILTTTALSDVDIQAHGGLDRHVLCYRKPLALQRLAGFVDALVVGLEASSCGAAPSGG</sequence>
<dbReference type="InterPro" id="IPR010093">
    <property type="entry name" value="SinI_DNA-bd"/>
</dbReference>
<dbReference type="Pfam" id="PF12728">
    <property type="entry name" value="HTH_17"/>
    <property type="match status" value="1"/>
</dbReference>
<feature type="domain" description="Response regulatory" evidence="2">
    <location>
        <begin position="85"/>
        <end position="203"/>
    </location>
</feature>
<dbReference type="InterPro" id="IPR009061">
    <property type="entry name" value="DNA-bd_dom_put_sf"/>
</dbReference>
<dbReference type="SMART" id="SM00448">
    <property type="entry name" value="REC"/>
    <property type="match status" value="1"/>
</dbReference>
<evidence type="ECO:0000259" key="2">
    <source>
        <dbReference type="PROSITE" id="PS50110"/>
    </source>
</evidence>
<comment type="caution">
    <text evidence="3">The sequence shown here is derived from an EMBL/GenBank/DDBJ whole genome shotgun (WGS) entry which is preliminary data.</text>
</comment>
<dbReference type="PROSITE" id="PS50110">
    <property type="entry name" value="RESPONSE_REGULATORY"/>
    <property type="match status" value="1"/>
</dbReference>
<dbReference type="Gene3D" id="3.40.50.2300">
    <property type="match status" value="1"/>
</dbReference>
<dbReference type="SUPFAM" id="SSF46955">
    <property type="entry name" value="Putative DNA-binding domain"/>
    <property type="match status" value="1"/>
</dbReference>
<evidence type="ECO:0000313" key="3">
    <source>
        <dbReference type="EMBL" id="MDZ5460313.1"/>
    </source>
</evidence>
<dbReference type="InterPro" id="IPR001789">
    <property type="entry name" value="Sig_transdc_resp-reg_receiver"/>
</dbReference>
<protein>
    <submittedName>
        <fullName evidence="3">Helix-turn-helix domain-containing protein</fullName>
    </submittedName>
</protein>
<dbReference type="EMBL" id="JAXOJX010000065">
    <property type="protein sequence ID" value="MDZ5460313.1"/>
    <property type="molecule type" value="Genomic_DNA"/>
</dbReference>
<proteinExistence type="predicted"/>
<name>A0ABU5IN35_9BURK</name>
<reference evidence="3 4" key="1">
    <citation type="submission" date="2023-11" db="EMBL/GenBank/DDBJ databases">
        <title>Draft genome of Azohydromonas lata strain H1 (DSM1123), a polyhydroxyalkanoate producer.</title>
        <authorList>
            <person name="Traversa D."/>
            <person name="D'Addabbo P."/>
            <person name="Pazzani C."/>
            <person name="Manzari C."/>
            <person name="Chiara M."/>
            <person name="Scrascia M."/>
        </authorList>
    </citation>
    <scope>NUCLEOTIDE SEQUENCE [LARGE SCALE GENOMIC DNA]</scope>
    <source>
        <strain evidence="3 4">H1</strain>
    </source>
</reference>
<comment type="caution">
    <text evidence="1">Lacks conserved residue(s) required for the propagation of feature annotation.</text>
</comment>
<evidence type="ECO:0000313" key="4">
    <source>
        <dbReference type="Proteomes" id="UP001293718"/>
    </source>
</evidence>
<dbReference type="InterPro" id="IPR011006">
    <property type="entry name" value="CheY-like_superfamily"/>
</dbReference>
<dbReference type="InterPro" id="IPR041657">
    <property type="entry name" value="HTH_17"/>
</dbReference>
<dbReference type="Pfam" id="PF00072">
    <property type="entry name" value="Response_reg"/>
    <property type="match status" value="1"/>
</dbReference>
<gene>
    <name evidence="3" type="ORF">SM757_27410</name>
</gene>
<dbReference type="SUPFAM" id="SSF52172">
    <property type="entry name" value="CheY-like"/>
    <property type="match status" value="1"/>
</dbReference>
<dbReference type="Gene3D" id="1.10.1660.10">
    <property type="match status" value="1"/>
</dbReference>
<evidence type="ECO:0000256" key="1">
    <source>
        <dbReference type="PROSITE-ProRule" id="PRU00169"/>
    </source>
</evidence>
<accession>A0ABU5IN35</accession>
<dbReference type="RefSeq" id="WP_322467810.1">
    <property type="nucleotide sequence ID" value="NZ_JAXOJX010000065.1"/>
</dbReference>
<keyword evidence="4" id="KW-1185">Reference proteome</keyword>
<dbReference type="Proteomes" id="UP001293718">
    <property type="component" value="Unassembled WGS sequence"/>
</dbReference>
<organism evidence="3 4">
    <name type="scientific">Azohydromonas lata</name>
    <dbReference type="NCBI Taxonomy" id="45677"/>
    <lineage>
        <taxon>Bacteria</taxon>
        <taxon>Pseudomonadati</taxon>
        <taxon>Pseudomonadota</taxon>
        <taxon>Betaproteobacteria</taxon>
        <taxon>Burkholderiales</taxon>
        <taxon>Sphaerotilaceae</taxon>
        <taxon>Azohydromonas</taxon>
    </lineage>
</organism>